<evidence type="ECO:0000256" key="4">
    <source>
        <dbReference type="ARBA" id="ARBA00018687"/>
    </source>
</evidence>
<name>A0AAD5K6B1_9FUNG</name>
<keyword evidence="6" id="KW-0547">Nucleotide-binding</keyword>
<reference evidence="11" key="2">
    <citation type="submission" date="2023-02" db="EMBL/GenBank/DDBJ databases">
        <authorList>
            <consortium name="DOE Joint Genome Institute"/>
            <person name="Mondo S.J."/>
            <person name="Chang Y."/>
            <person name="Wang Y."/>
            <person name="Ahrendt S."/>
            <person name="Andreopoulos W."/>
            <person name="Barry K."/>
            <person name="Beard J."/>
            <person name="Benny G.L."/>
            <person name="Blankenship S."/>
            <person name="Bonito G."/>
            <person name="Cuomo C."/>
            <person name="Desiro A."/>
            <person name="Gervers K.A."/>
            <person name="Hundley H."/>
            <person name="Kuo A."/>
            <person name="LaButti K."/>
            <person name="Lang B.F."/>
            <person name="Lipzen A."/>
            <person name="O'Donnell K."/>
            <person name="Pangilinan J."/>
            <person name="Reynolds N."/>
            <person name="Sandor L."/>
            <person name="Smith M.W."/>
            <person name="Tsang A."/>
            <person name="Grigoriev I.V."/>
            <person name="Stajich J.E."/>
            <person name="Spatafora J.W."/>
        </authorList>
    </citation>
    <scope>NUCLEOTIDE SEQUENCE</scope>
    <source>
        <strain evidence="11">RSA 2281</strain>
    </source>
</reference>
<reference evidence="11" key="1">
    <citation type="journal article" date="2022" name="IScience">
        <title>Evolution of zygomycete secretomes and the origins of terrestrial fungal ecologies.</title>
        <authorList>
            <person name="Chang Y."/>
            <person name="Wang Y."/>
            <person name="Mondo S."/>
            <person name="Ahrendt S."/>
            <person name="Andreopoulos W."/>
            <person name="Barry K."/>
            <person name="Beard J."/>
            <person name="Benny G.L."/>
            <person name="Blankenship S."/>
            <person name="Bonito G."/>
            <person name="Cuomo C."/>
            <person name="Desiro A."/>
            <person name="Gervers K.A."/>
            <person name="Hundley H."/>
            <person name="Kuo A."/>
            <person name="LaButti K."/>
            <person name="Lang B.F."/>
            <person name="Lipzen A."/>
            <person name="O'Donnell K."/>
            <person name="Pangilinan J."/>
            <person name="Reynolds N."/>
            <person name="Sandor L."/>
            <person name="Smith M.E."/>
            <person name="Tsang A."/>
            <person name="Grigoriev I.V."/>
            <person name="Stajich J.E."/>
            <person name="Spatafora J.W."/>
        </authorList>
    </citation>
    <scope>NUCLEOTIDE SEQUENCE</scope>
    <source>
        <strain evidence="11">RSA 2281</strain>
    </source>
</reference>
<dbReference type="Gene3D" id="3.40.50.300">
    <property type="entry name" value="P-loop containing nucleotide triphosphate hydrolases"/>
    <property type="match status" value="1"/>
</dbReference>
<proteinExistence type="inferred from homology"/>
<comment type="similarity">
    <text evidence="3">Belongs to the SMC family. SMC5 subfamily.</text>
</comment>
<evidence type="ECO:0000256" key="10">
    <source>
        <dbReference type="SAM" id="Coils"/>
    </source>
</evidence>
<evidence type="ECO:0000256" key="5">
    <source>
        <dbReference type="ARBA" id="ARBA00022454"/>
    </source>
</evidence>
<evidence type="ECO:0000256" key="7">
    <source>
        <dbReference type="ARBA" id="ARBA00022840"/>
    </source>
</evidence>
<keyword evidence="11" id="KW-0378">Hydrolase</keyword>
<evidence type="ECO:0000256" key="3">
    <source>
        <dbReference type="ARBA" id="ARBA00010171"/>
    </source>
</evidence>
<evidence type="ECO:0000256" key="2">
    <source>
        <dbReference type="ARBA" id="ARBA00004286"/>
    </source>
</evidence>
<dbReference type="InterPro" id="IPR027417">
    <property type="entry name" value="P-loop_NTPase"/>
</dbReference>
<dbReference type="GO" id="GO:0016787">
    <property type="term" value="F:hydrolase activity"/>
    <property type="evidence" value="ECO:0007669"/>
    <property type="project" value="UniProtKB-KW"/>
</dbReference>
<dbReference type="PANTHER" id="PTHR45916">
    <property type="entry name" value="STRUCTURAL MAINTENANCE OF CHROMOSOMES PROTEIN 5"/>
    <property type="match status" value="1"/>
</dbReference>
<keyword evidence="8 10" id="KW-0175">Coiled coil</keyword>
<dbReference type="GO" id="GO:0005524">
    <property type="term" value="F:ATP binding"/>
    <property type="evidence" value="ECO:0007669"/>
    <property type="project" value="UniProtKB-KW"/>
</dbReference>
<protein>
    <recommendedName>
        <fullName evidence="4">Structural maintenance of chromosomes protein 5</fullName>
    </recommendedName>
</protein>
<evidence type="ECO:0000256" key="8">
    <source>
        <dbReference type="ARBA" id="ARBA00023054"/>
    </source>
</evidence>
<keyword evidence="9" id="KW-0539">Nucleus</keyword>
<dbReference type="AlphaFoldDB" id="A0AAD5K6B1"/>
<dbReference type="PANTHER" id="PTHR45916:SF1">
    <property type="entry name" value="STRUCTURAL MAINTENANCE OF CHROMOSOMES PROTEIN 5"/>
    <property type="match status" value="1"/>
</dbReference>
<accession>A0AAD5K6B1</accession>
<sequence>MKAYQWLKENRHRFKRKIHGPLVLQIQLKDERYANLVESLLGGRYSTNLRAFVCETQEDYDLFTKEVVDNLNLRLTVSWPDKINQDRVKPMMSREDLQRNFGMDCFLSELLEGPKILIDYLCSETRINLVPLTLKNADERLLADSGKFRRFGIQDNLYEVKTYSYGRGGNQVQVRKCWVSDYLKNKVDTQAMSKVKDEIHSLTESKKELYMEAETIQNDYNKKRQRLTELRHEKDDKRQQKKDIIFQKQRWEKEKQKIESYEYQLEGLRNAPQDDNEMMDRYKDQLANQITRRAHLAGIYTDHLKNSTKCVLDRNVAQLELMQAKAKQNFVEDFSRRQSTALGQAEQGFRQAQAESRQKKAIAQRFQRDAEAAGRDLDDEQKEEFNAIKEKWHEEGLGQTVIELEDAIQAEKAKAETLKASNPNAMAQYEQRLGKIQMYQRKIDSEKQELDGIREKIEQVKSRWEPQLISLVGRISVSFGAALQRIGCAGEVCVAKEEDFEKWGIEIRVKFRDNEKLQLLTGQRQSGGERAVSTILYLMSLQNLAKSPFRVVDEINQGMDPRNERMIHEQIVKGASKPGTAQYFLITPKLLPDLFYNERMRVLCIYNGEWQPKRLKPIAEYLRHARSSASSSSRPISSASS</sequence>
<evidence type="ECO:0000313" key="11">
    <source>
        <dbReference type="EMBL" id="KAI9271589.1"/>
    </source>
</evidence>
<comment type="caution">
    <text evidence="11">The sequence shown here is derived from an EMBL/GenBank/DDBJ whole genome shotgun (WGS) entry which is preliminary data.</text>
</comment>
<gene>
    <name evidence="11" type="ORF">BDA99DRAFT_300010</name>
</gene>
<dbReference type="EMBL" id="JAIXMP010000006">
    <property type="protein sequence ID" value="KAI9271589.1"/>
    <property type="molecule type" value="Genomic_DNA"/>
</dbReference>
<organism evidence="11 12">
    <name type="scientific">Phascolomyces articulosus</name>
    <dbReference type="NCBI Taxonomy" id="60185"/>
    <lineage>
        <taxon>Eukaryota</taxon>
        <taxon>Fungi</taxon>
        <taxon>Fungi incertae sedis</taxon>
        <taxon>Mucoromycota</taxon>
        <taxon>Mucoromycotina</taxon>
        <taxon>Mucoromycetes</taxon>
        <taxon>Mucorales</taxon>
        <taxon>Lichtheimiaceae</taxon>
        <taxon>Phascolomyces</taxon>
    </lineage>
</organism>
<dbReference type="FunFam" id="3.40.50.300:FF:001301">
    <property type="entry name" value="Structural maintenance of chromosomes 5"/>
    <property type="match status" value="1"/>
</dbReference>
<keyword evidence="7" id="KW-0067">ATP-binding</keyword>
<evidence type="ECO:0000256" key="6">
    <source>
        <dbReference type="ARBA" id="ARBA00022741"/>
    </source>
</evidence>
<dbReference type="GO" id="GO:0000724">
    <property type="term" value="P:double-strand break repair via homologous recombination"/>
    <property type="evidence" value="ECO:0007669"/>
    <property type="project" value="TreeGrafter"/>
</dbReference>
<keyword evidence="12" id="KW-1185">Reference proteome</keyword>
<dbReference type="GO" id="GO:0003697">
    <property type="term" value="F:single-stranded DNA binding"/>
    <property type="evidence" value="ECO:0007669"/>
    <property type="project" value="TreeGrafter"/>
</dbReference>
<dbReference type="Proteomes" id="UP001209540">
    <property type="component" value="Unassembled WGS sequence"/>
</dbReference>
<evidence type="ECO:0000256" key="9">
    <source>
        <dbReference type="ARBA" id="ARBA00023242"/>
    </source>
</evidence>
<evidence type="ECO:0000256" key="1">
    <source>
        <dbReference type="ARBA" id="ARBA00004123"/>
    </source>
</evidence>
<dbReference type="GO" id="GO:0005634">
    <property type="term" value="C:nucleus"/>
    <property type="evidence" value="ECO:0007669"/>
    <property type="project" value="UniProtKB-SubCell"/>
</dbReference>
<dbReference type="GO" id="GO:0030915">
    <property type="term" value="C:Smc5-Smc6 complex"/>
    <property type="evidence" value="ECO:0007669"/>
    <property type="project" value="TreeGrafter"/>
</dbReference>
<comment type="subcellular location">
    <subcellularLocation>
        <location evidence="2">Chromosome</location>
    </subcellularLocation>
    <subcellularLocation>
        <location evidence="1">Nucleus</location>
    </subcellularLocation>
</comment>
<evidence type="ECO:0000313" key="12">
    <source>
        <dbReference type="Proteomes" id="UP001209540"/>
    </source>
</evidence>
<keyword evidence="5" id="KW-0158">Chromosome</keyword>
<feature type="coiled-coil region" evidence="10">
    <location>
        <begin position="363"/>
        <end position="463"/>
    </location>
</feature>
<feature type="coiled-coil region" evidence="10">
    <location>
        <begin position="206"/>
        <end position="271"/>
    </location>
</feature>
<dbReference type="SUPFAM" id="SSF52540">
    <property type="entry name" value="P-loop containing nucleoside triphosphate hydrolases"/>
    <property type="match status" value="1"/>
</dbReference>